<dbReference type="InterPro" id="IPR000209">
    <property type="entry name" value="Peptidase_S8/S53_dom"/>
</dbReference>
<keyword evidence="10" id="KW-1185">Reference proteome</keyword>
<feature type="active site" description="Charge relay system" evidence="5 6">
    <location>
        <position position="248"/>
    </location>
</feature>
<dbReference type="EMBL" id="VFOW01000001">
    <property type="protein sequence ID" value="TQL77460.1"/>
    <property type="molecule type" value="Genomic_DNA"/>
</dbReference>
<comment type="similarity">
    <text evidence="1 6">Belongs to the peptidase S8 family.</text>
</comment>
<dbReference type="GO" id="GO:0004252">
    <property type="term" value="F:serine-type endopeptidase activity"/>
    <property type="evidence" value="ECO:0007669"/>
    <property type="project" value="UniProtKB-UniRule"/>
</dbReference>
<evidence type="ECO:0000313" key="9">
    <source>
        <dbReference type="EMBL" id="TQL77460.1"/>
    </source>
</evidence>
<gene>
    <name evidence="9" type="ORF">FB566_3019</name>
</gene>
<dbReference type="InParanoid" id="A0A543AY56"/>
<dbReference type="InterPro" id="IPR036852">
    <property type="entry name" value="Peptidase_S8/S53_dom_sf"/>
</dbReference>
<dbReference type="InterPro" id="IPR023828">
    <property type="entry name" value="Peptidase_S8_Ser-AS"/>
</dbReference>
<dbReference type="InterPro" id="IPR006311">
    <property type="entry name" value="TAT_signal"/>
</dbReference>
<evidence type="ECO:0000313" key="10">
    <source>
        <dbReference type="Proteomes" id="UP000317043"/>
    </source>
</evidence>
<evidence type="ECO:0000256" key="3">
    <source>
        <dbReference type="ARBA" id="ARBA00022801"/>
    </source>
</evidence>
<keyword evidence="4 6" id="KW-0720">Serine protease</keyword>
<dbReference type="InterPro" id="IPR050131">
    <property type="entry name" value="Peptidase_S8_subtilisin-like"/>
</dbReference>
<dbReference type="PROSITE" id="PS51318">
    <property type="entry name" value="TAT"/>
    <property type="match status" value="1"/>
</dbReference>
<evidence type="ECO:0000256" key="4">
    <source>
        <dbReference type="ARBA" id="ARBA00022825"/>
    </source>
</evidence>
<organism evidence="9 10">
    <name type="scientific">Stackebrandtia endophytica</name>
    <dbReference type="NCBI Taxonomy" id="1496996"/>
    <lineage>
        <taxon>Bacteria</taxon>
        <taxon>Bacillati</taxon>
        <taxon>Actinomycetota</taxon>
        <taxon>Actinomycetes</taxon>
        <taxon>Glycomycetales</taxon>
        <taxon>Glycomycetaceae</taxon>
        <taxon>Stackebrandtia</taxon>
    </lineage>
</organism>
<dbReference type="InterPro" id="IPR022398">
    <property type="entry name" value="Peptidase_S8_His-AS"/>
</dbReference>
<proteinExistence type="inferred from homology"/>
<evidence type="ECO:0000256" key="6">
    <source>
        <dbReference type="PROSITE-ProRule" id="PRU01240"/>
    </source>
</evidence>
<dbReference type="InterPro" id="IPR015500">
    <property type="entry name" value="Peptidase_S8_subtilisin-rel"/>
</dbReference>
<dbReference type="PROSITE" id="PS00138">
    <property type="entry name" value="SUBTILASE_SER"/>
    <property type="match status" value="1"/>
</dbReference>
<accession>A0A543AY56</accession>
<dbReference type="PROSITE" id="PS51892">
    <property type="entry name" value="SUBTILASE"/>
    <property type="match status" value="1"/>
</dbReference>
<dbReference type="Pfam" id="PF00082">
    <property type="entry name" value="Peptidase_S8"/>
    <property type="match status" value="1"/>
</dbReference>
<dbReference type="RefSeq" id="WP_142040377.1">
    <property type="nucleotide sequence ID" value="NZ_JBHTGS010000001.1"/>
</dbReference>
<dbReference type="SUPFAM" id="SSF52743">
    <property type="entry name" value="Subtilisin-like"/>
    <property type="match status" value="1"/>
</dbReference>
<keyword evidence="7" id="KW-0732">Signal</keyword>
<keyword evidence="3 6" id="KW-0378">Hydrolase</keyword>
<evidence type="ECO:0000256" key="2">
    <source>
        <dbReference type="ARBA" id="ARBA00022670"/>
    </source>
</evidence>
<name>A0A543AY56_9ACTN</name>
<dbReference type="OrthoDB" id="9798386at2"/>
<dbReference type="PANTHER" id="PTHR43806:SF65">
    <property type="entry name" value="SERINE PROTEASE APRX"/>
    <property type="match status" value="1"/>
</dbReference>
<keyword evidence="2 6" id="KW-0645">Protease</keyword>
<feature type="chain" id="PRO_5038990909" evidence="7">
    <location>
        <begin position="32"/>
        <end position="1115"/>
    </location>
</feature>
<reference evidence="9 10" key="1">
    <citation type="submission" date="2019-06" db="EMBL/GenBank/DDBJ databases">
        <title>Sequencing the genomes of 1000 actinobacteria strains.</title>
        <authorList>
            <person name="Klenk H.-P."/>
        </authorList>
    </citation>
    <scope>NUCLEOTIDE SEQUENCE [LARGE SCALE GENOMIC DNA]</scope>
    <source>
        <strain evidence="9 10">DSM 45928</strain>
    </source>
</reference>
<feature type="active site" description="Charge relay system" evidence="5 6">
    <location>
        <position position="418"/>
    </location>
</feature>
<evidence type="ECO:0000256" key="1">
    <source>
        <dbReference type="ARBA" id="ARBA00011073"/>
    </source>
</evidence>
<dbReference type="PANTHER" id="PTHR43806">
    <property type="entry name" value="PEPTIDASE S8"/>
    <property type="match status" value="1"/>
</dbReference>
<evidence type="ECO:0000256" key="5">
    <source>
        <dbReference type="PIRSR" id="PIRSR615500-1"/>
    </source>
</evidence>
<dbReference type="Proteomes" id="UP000317043">
    <property type="component" value="Unassembled WGS sequence"/>
</dbReference>
<dbReference type="AlphaFoldDB" id="A0A543AY56"/>
<dbReference type="Gene3D" id="3.40.50.200">
    <property type="entry name" value="Peptidase S8/S53 domain"/>
    <property type="match status" value="1"/>
</dbReference>
<evidence type="ECO:0000256" key="7">
    <source>
        <dbReference type="SAM" id="SignalP"/>
    </source>
</evidence>
<dbReference type="PROSITE" id="PS00137">
    <property type="entry name" value="SUBTILASE_HIS"/>
    <property type="match status" value="1"/>
</dbReference>
<feature type="domain" description="Peptidase S8/S53" evidence="8">
    <location>
        <begin position="207"/>
        <end position="466"/>
    </location>
</feature>
<protein>
    <submittedName>
        <fullName evidence="9">Subtilase family protein</fullName>
    </submittedName>
</protein>
<dbReference type="PRINTS" id="PR00723">
    <property type="entry name" value="SUBTILISIN"/>
</dbReference>
<feature type="signal peptide" evidence="7">
    <location>
        <begin position="1"/>
        <end position="31"/>
    </location>
</feature>
<comment type="caution">
    <text evidence="9">The sequence shown here is derived from an EMBL/GenBank/DDBJ whole genome shotgun (WGS) entry which is preliminary data.</text>
</comment>
<feature type="active site" description="Charge relay system" evidence="5 6">
    <location>
        <position position="216"/>
    </location>
</feature>
<evidence type="ECO:0000259" key="8">
    <source>
        <dbReference type="Pfam" id="PF00082"/>
    </source>
</evidence>
<sequence>MNSRRSRRRIGAGLTAAIIAVTGASVIGAPAAASPASDDPTVATNAVTLITGDVAVVSYTADGTASATLTTTEDFYTQSFGDDLYLVPTSAAPMLAAGTLDTELFNVTGLVRSGYHDAGRDDIPVIATGSLPRARGLDNTATLSSIGATAFSIDKDQTGELFTAVKTARSANTKLWLDIKVEGTELDPTTGVTQTGADQVWDLGYDGEGTTVAVLDTGYDPNHPDLAGQVIGERDFTGAGSAVDNDGHGTHVASTIAGTGEASDGTRSGAAPGTDLLIGKVLGFGGGQASWIIAGMEWAVESGADVVNMSLGSSEPTDCTDPMSEAVRALSQQDETLFVIAAGNAALRETVSSPGCVESVLTVGAVDADGETASFSSRGPTLGSLSVKPDIAAPGVAITGAANGSPGDNHYTRMSGTSMATPHTAAAAALVRQAHPEWTAQQVKYALTSTTKDKKSQDTVYAQGSGELWVPDAINAEVIATSSVTVGQFSWPHDSKTSATESVTYTNFGDKQVKLKLKVEDLVGANGKKMPKKAVALGSKQIIVPAGGKVTVPVTATNVTKNVDDSSFGEISGRIVATGGGHRVVSAIGYWLEPETVDLSLQVIDRTGQAATSGYVDVFHMDVDRLERYYFDGSSSVDIRARVGTVSVSGFVNTPGADKSYTYVGEPEIQLTESQTITFDSRDATRVKVTTDQASQARSATLHYTRDDGRWLALGSVYAADTDVAMYALPTKGKKAKLGEFSLSTYWRMYASGVDTKDSPFVYNLAFTETGKVSKKHDHKVKDNQLATVDETFYAQRAAGTYYDTVKAKSPVNEEVFAGTGMAPIATPAERTAYYSPGIAWQQMGIGADSRLGSDIMLDPFTVYEARDHRETTWNRLVTNTGLWVDAEGAPGRVAERQANLMGFSFAQFKDGEPGRYGLGGFGDVGNLRVYRDGELAYESGWPAGQLLVPAEQADYEATVTNMRFQLDTPQLPDSVLSLATTTTFGFSSARPNGEDVASLPILMPNYDLDVDLYNLVEATDVPISVGFTTQDGHRMSDIVELSAQVTFDDVTAMEALDPSGLNWIDVDVEFRDGQWVLLVDNSQGAGSYASLHIKATDADGNTVEQHVFRLYGVA</sequence>
<dbReference type="GO" id="GO:0006508">
    <property type="term" value="P:proteolysis"/>
    <property type="evidence" value="ECO:0007669"/>
    <property type="project" value="UniProtKB-KW"/>
</dbReference>